<proteinExistence type="predicted"/>
<protein>
    <submittedName>
        <fullName evidence="1">Uncharacterized protein</fullName>
    </submittedName>
</protein>
<dbReference type="EMBL" id="JAHYBZ010000004">
    <property type="protein sequence ID" value="MBW6398879.1"/>
    <property type="molecule type" value="Genomic_DNA"/>
</dbReference>
<evidence type="ECO:0000313" key="2">
    <source>
        <dbReference type="Proteomes" id="UP001196565"/>
    </source>
</evidence>
<dbReference type="Proteomes" id="UP001196565">
    <property type="component" value="Unassembled WGS sequence"/>
</dbReference>
<evidence type="ECO:0000313" key="1">
    <source>
        <dbReference type="EMBL" id="MBW6398879.1"/>
    </source>
</evidence>
<name>A0ABS7A9D1_9PROT</name>
<dbReference type="RefSeq" id="WP_219763479.1">
    <property type="nucleotide sequence ID" value="NZ_JAHYBZ010000004.1"/>
</dbReference>
<reference evidence="1 2" key="1">
    <citation type="submission" date="2021-07" db="EMBL/GenBank/DDBJ databases">
        <authorList>
            <person name="So Y."/>
        </authorList>
    </citation>
    <scope>NUCLEOTIDE SEQUENCE [LARGE SCALE GENOMIC DNA]</scope>
    <source>
        <strain evidence="1 2">HJA6</strain>
    </source>
</reference>
<organism evidence="1 2">
    <name type="scientific">Roseomonas alba</name>
    <dbReference type="NCBI Taxonomy" id="2846776"/>
    <lineage>
        <taxon>Bacteria</taxon>
        <taxon>Pseudomonadati</taxon>
        <taxon>Pseudomonadota</taxon>
        <taxon>Alphaproteobacteria</taxon>
        <taxon>Acetobacterales</taxon>
        <taxon>Roseomonadaceae</taxon>
        <taxon>Roseomonas</taxon>
    </lineage>
</organism>
<accession>A0ABS7A9D1</accession>
<sequence length="147" mass="15951">MTIGHALFAMVFWLSGLPRGYAAQPFRPGQQMGKASIRLSEDFMQGRGVAAAVEKAIRDQLALTDQPRAALMLLAEELYTALARVADAGPPGALDHVRREFREAIAKIWREYGNDEPLPPIRILPVHALGTGIDRHSGGEAQPPAST</sequence>
<keyword evidence="2" id="KW-1185">Reference proteome</keyword>
<comment type="caution">
    <text evidence="1">The sequence shown here is derived from an EMBL/GenBank/DDBJ whole genome shotgun (WGS) entry which is preliminary data.</text>
</comment>
<gene>
    <name evidence="1" type="ORF">KPL78_13525</name>
</gene>